<dbReference type="SUPFAM" id="SSF47336">
    <property type="entry name" value="ACP-like"/>
    <property type="match status" value="1"/>
</dbReference>
<evidence type="ECO:0000313" key="5">
    <source>
        <dbReference type="Proteomes" id="UP000054241"/>
    </source>
</evidence>
<reference evidence="4 5" key="1">
    <citation type="submission" date="2015-10" db="EMBL/GenBank/DDBJ databases">
        <title>Draft genome sequence of Streptomyces cellostaticus DSM 40189, type strain for the species Streptomyces cellostaticus.</title>
        <authorList>
            <person name="Ruckert C."/>
            <person name="Winkler A."/>
            <person name="Kalinowski J."/>
            <person name="Kampfer P."/>
            <person name="Glaeser S."/>
        </authorList>
    </citation>
    <scope>NUCLEOTIDE SEQUENCE [LARGE SCALE GENOMIC DNA]</scope>
    <source>
        <strain evidence="4 5">DSM 40189</strain>
    </source>
</reference>
<dbReference type="STRING" id="67285.AQI88_26005"/>
<dbReference type="InterPro" id="IPR009081">
    <property type="entry name" value="PP-bd_ACP"/>
</dbReference>
<protein>
    <recommendedName>
        <fullName evidence="3">Carrier domain-containing protein</fullName>
    </recommendedName>
</protein>
<dbReference type="Proteomes" id="UP000054241">
    <property type="component" value="Unassembled WGS sequence"/>
</dbReference>
<comment type="caution">
    <text evidence="4">The sequence shown here is derived from an EMBL/GenBank/DDBJ whole genome shotgun (WGS) entry which is preliminary data.</text>
</comment>
<dbReference type="PROSITE" id="PS50075">
    <property type="entry name" value="CARRIER"/>
    <property type="match status" value="1"/>
</dbReference>
<dbReference type="OrthoDB" id="3483265at2"/>
<proteinExistence type="predicted"/>
<keyword evidence="1" id="KW-0596">Phosphopantetheine</keyword>
<evidence type="ECO:0000313" key="4">
    <source>
        <dbReference type="EMBL" id="KUM93538.1"/>
    </source>
</evidence>
<dbReference type="SMART" id="SM00823">
    <property type="entry name" value="PKS_PP"/>
    <property type="match status" value="1"/>
</dbReference>
<keyword evidence="5" id="KW-1185">Reference proteome</keyword>
<dbReference type="InterPro" id="IPR006162">
    <property type="entry name" value="Ppantetheine_attach_site"/>
</dbReference>
<name>A0A101NHR4_9ACTN</name>
<evidence type="ECO:0000259" key="3">
    <source>
        <dbReference type="PROSITE" id="PS50075"/>
    </source>
</evidence>
<sequence length="84" mass="8731">MEANELKSVESTVLEALGGVLGQDVVAPDVPFAALGGDSMRAVRVLSRLWRELGVELPVHALGNDTTAAELAAVVRAHLDGRAA</sequence>
<feature type="domain" description="Carrier" evidence="3">
    <location>
        <begin position="4"/>
        <end position="79"/>
    </location>
</feature>
<dbReference type="InterPro" id="IPR036736">
    <property type="entry name" value="ACP-like_sf"/>
</dbReference>
<evidence type="ECO:0000256" key="2">
    <source>
        <dbReference type="ARBA" id="ARBA00022553"/>
    </source>
</evidence>
<dbReference type="GO" id="GO:0017000">
    <property type="term" value="P:antibiotic biosynthetic process"/>
    <property type="evidence" value="ECO:0007669"/>
    <property type="project" value="UniProtKB-ARBA"/>
</dbReference>
<organism evidence="4 5">
    <name type="scientific">Streptomyces cellostaticus</name>
    <dbReference type="NCBI Taxonomy" id="67285"/>
    <lineage>
        <taxon>Bacteria</taxon>
        <taxon>Bacillati</taxon>
        <taxon>Actinomycetota</taxon>
        <taxon>Actinomycetes</taxon>
        <taxon>Kitasatosporales</taxon>
        <taxon>Streptomycetaceae</taxon>
        <taxon>Streptomyces</taxon>
    </lineage>
</organism>
<dbReference type="AlphaFoldDB" id="A0A101NHR4"/>
<dbReference type="PROSITE" id="PS00012">
    <property type="entry name" value="PHOSPHOPANTETHEINE"/>
    <property type="match status" value="1"/>
</dbReference>
<keyword evidence="2" id="KW-0597">Phosphoprotein</keyword>
<dbReference type="InterPro" id="IPR020806">
    <property type="entry name" value="PKS_PP-bd"/>
</dbReference>
<dbReference type="Pfam" id="PF00550">
    <property type="entry name" value="PP-binding"/>
    <property type="match status" value="1"/>
</dbReference>
<accession>A0A101NHR4</accession>
<evidence type="ECO:0000256" key="1">
    <source>
        <dbReference type="ARBA" id="ARBA00022450"/>
    </source>
</evidence>
<dbReference type="EMBL" id="LMWL01000047">
    <property type="protein sequence ID" value="KUM93538.1"/>
    <property type="molecule type" value="Genomic_DNA"/>
</dbReference>
<dbReference type="Gene3D" id="1.10.1200.10">
    <property type="entry name" value="ACP-like"/>
    <property type="match status" value="1"/>
</dbReference>
<dbReference type="GO" id="GO:0031177">
    <property type="term" value="F:phosphopantetheine binding"/>
    <property type="evidence" value="ECO:0007669"/>
    <property type="project" value="InterPro"/>
</dbReference>
<dbReference type="RefSeq" id="WP_067003682.1">
    <property type="nucleotide sequence ID" value="NZ_BNDU01000005.1"/>
</dbReference>
<gene>
    <name evidence="4" type="ORF">AQI88_26005</name>
</gene>